<dbReference type="InterPro" id="IPR036774">
    <property type="entry name" value="ERV/ALR_sulphydryl_oxid_sf"/>
</dbReference>
<evidence type="ECO:0000256" key="5">
    <source>
        <dbReference type="ARBA" id="ARBA00023157"/>
    </source>
</evidence>
<proteinExistence type="predicted"/>
<organism evidence="8 9">
    <name type="scientific">Dimargaris cristalligena</name>
    <dbReference type="NCBI Taxonomy" id="215637"/>
    <lineage>
        <taxon>Eukaryota</taxon>
        <taxon>Fungi</taxon>
        <taxon>Fungi incertae sedis</taxon>
        <taxon>Zoopagomycota</taxon>
        <taxon>Kickxellomycotina</taxon>
        <taxon>Dimargaritomycetes</taxon>
        <taxon>Dimargaritales</taxon>
        <taxon>Dimargaritaceae</taxon>
        <taxon>Dimargaris</taxon>
    </lineage>
</organism>
<reference evidence="9" key="1">
    <citation type="journal article" date="2018" name="Nat. Microbiol.">
        <title>Leveraging single-cell genomics to expand the fungal tree of life.</title>
        <authorList>
            <person name="Ahrendt S.R."/>
            <person name="Quandt C.A."/>
            <person name="Ciobanu D."/>
            <person name="Clum A."/>
            <person name="Salamov A."/>
            <person name="Andreopoulos B."/>
            <person name="Cheng J.F."/>
            <person name="Woyke T."/>
            <person name="Pelin A."/>
            <person name="Henrissat B."/>
            <person name="Reynolds N.K."/>
            <person name="Benny G.L."/>
            <person name="Smith M.E."/>
            <person name="James T.Y."/>
            <person name="Grigoriev I.V."/>
        </authorList>
    </citation>
    <scope>NUCLEOTIDE SEQUENCE [LARGE SCALE GENOMIC DNA]</scope>
    <source>
        <strain evidence="9">RSA 468</strain>
    </source>
</reference>
<evidence type="ECO:0000256" key="4">
    <source>
        <dbReference type="ARBA" id="ARBA00023002"/>
    </source>
</evidence>
<comment type="catalytic activity">
    <reaction evidence="6">
        <text>2 R'C(R)SH + O2 = R'C(R)S-S(R)CR' + H2O2</text>
        <dbReference type="Rhea" id="RHEA:17357"/>
        <dbReference type="ChEBI" id="CHEBI:15379"/>
        <dbReference type="ChEBI" id="CHEBI:16240"/>
        <dbReference type="ChEBI" id="CHEBI:16520"/>
        <dbReference type="ChEBI" id="CHEBI:17412"/>
        <dbReference type="EC" id="1.8.3.2"/>
    </reaction>
</comment>
<comment type="cofactor">
    <cofactor evidence="1 6">
        <name>FAD</name>
        <dbReference type="ChEBI" id="CHEBI:57692"/>
    </cofactor>
</comment>
<feature type="non-terminal residue" evidence="8">
    <location>
        <position position="112"/>
    </location>
</feature>
<dbReference type="Proteomes" id="UP000268162">
    <property type="component" value="Unassembled WGS sequence"/>
</dbReference>
<dbReference type="GO" id="GO:0005739">
    <property type="term" value="C:mitochondrion"/>
    <property type="evidence" value="ECO:0007669"/>
    <property type="project" value="TreeGrafter"/>
</dbReference>
<evidence type="ECO:0000256" key="3">
    <source>
        <dbReference type="ARBA" id="ARBA00022827"/>
    </source>
</evidence>
<dbReference type="SUPFAM" id="SSF69000">
    <property type="entry name" value="FAD-dependent thiol oxidase"/>
    <property type="match status" value="1"/>
</dbReference>
<dbReference type="PANTHER" id="PTHR12645:SF1">
    <property type="entry name" value="FAD-LINKED SULFHYDRYL OXIDASE ERV2"/>
    <property type="match status" value="1"/>
</dbReference>
<evidence type="ECO:0000313" key="8">
    <source>
        <dbReference type="EMBL" id="RKP36974.1"/>
    </source>
</evidence>
<gene>
    <name evidence="8" type="ORF">BJ085DRAFT_4746</name>
</gene>
<dbReference type="PROSITE" id="PS51324">
    <property type="entry name" value="ERV_ALR"/>
    <property type="match status" value="1"/>
</dbReference>
<name>A0A4P9ZTV4_9FUNG</name>
<evidence type="ECO:0000313" key="9">
    <source>
        <dbReference type="Proteomes" id="UP000268162"/>
    </source>
</evidence>
<keyword evidence="5" id="KW-1015">Disulfide bond</keyword>
<feature type="domain" description="ERV/ALR sulfhydryl oxidase" evidence="7">
    <location>
        <begin position="8"/>
        <end position="108"/>
    </location>
</feature>
<accession>A0A4P9ZTV4</accession>
<dbReference type="EMBL" id="ML002564">
    <property type="protein sequence ID" value="RKP36974.1"/>
    <property type="molecule type" value="Genomic_DNA"/>
</dbReference>
<dbReference type="GO" id="GO:0016971">
    <property type="term" value="F:flavin-dependent sulfhydryl oxidase activity"/>
    <property type="evidence" value="ECO:0007669"/>
    <property type="project" value="InterPro"/>
</dbReference>
<dbReference type="GO" id="GO:0050660">
    <property type="term" value="F:flavin adenine dinucleotide binding"/>
    <property type="evidence" value="ECO:0007669"/>
    <property type="project" value="TreeGrafter"/>
</dbReference>
<evidence type="ECO:0000256" key="2">
    <source>
        <dbReference type="ARBA" id="ARBA00022630"/>
    </source>
</evidence>
<evidence type="ECO:0000259" key="7">
    <source>
        <dbReference type="PROSITE" id="PS51324"/>
    </source>
</evidence>
<dbReference type="Gene3D" id="1.20.120.310">
    <property type="entry name" value="ERV/ALR sulfhydryl oxidase domain"/>
    <property type="match status" value="1"/>
</dbReference>
<keyword evidence="4 6" id="KW-0560">Oxidoreductase</keyword>
<dbReference type="Pfam" id="PF04777">
    <property type="entry name" value="Evr1_Alr"/>
    <property type="match status" value="1"/>
</dbReference>
<keyword evidence="2 6" id="KW-0285">Flavoprotein</keyword>
<protein>
    <recommendedName>
        <fullName evidence="6">Sulfhydryl oxidase</fullName>
        <ecNumber evidence="6">1.8.3.2</ecNumber>
    </recommendedName>
</protein>
<evidence type="ECO:0000256" key="1">
    <source>
        <dbReference type="ARBA" id="ARBA00001974"/>
    </source>
</evidence>
<dbReference type="STRING" id="215637.A0A4P9ZTV4"/>
<keyword evidence="9" id="KW-1185">Reference proteome</keyword>
<evidence type="ECO:0000256" key="6">
    <source>
        <dbReference type="RuleBase" id="RU371123"/>
    </source>
</evidence>
<sequence length="112" mass="12971">VIAKPLGNETVRHLLGQSTWRLIHTTMARFPLMPSENEKQALSQFLFLLSRLYPCGDCAEHFQKLLHEFPPNLNTRYEAELWACEAHNKVNKRLEKELLDCTTVHSLYDCGC</sequence>
<dbReference type="AlphaFoldDB" id="A0A4P9ZTV4"/>
<dbReference type="InterPro" id="IPR017905">
    <property type="entry name" value="ERV/ALR_sulphydryl_oxidase"/>
</dbReference>
<dbReference type="InterPro" id="IPR039799">
    <property type="entry name" value="ALR/ERV"/>
</dbReference>
<feature type="non-terminal residue" evidence="8">
    <location>
        <position position="1"/>
    </location>
</feature>
<dbReference type="PANTHER" id="PTHR12645">
    <property type="entry name" value="ALR/ERV"/>
    <property type="match status" value="1"/>
</dbReference>
<dbReference type="EC" id="1.8.3.2" evidence="6"/>
<keyword evidence="3 6" id="KW-0274">FAD</keyword>